<dbReference type="GO" id="GO:0051287">
    <property type="term" value="F:NAD binding"/>
    <property type="evidence" value="ECO:0007669"/>
    <property type="project" value="InterPro"/>
</dbReference>
<evidence type="ECO:0000256" key="3">
    <source>
        <dbReference type="ARBA" id="ARBA00023027"/>
    </source>
</evidence>
<dbReference type="GO" id="GO:0016616">
    <property type="term" value="F:oxidoreductase activity, acting on the CH-OH group of donors, NAD or NADP as acceptor"/>
    <property type="evidence" value="ECO:0007669"/>
    <property type="project" value="UniProtKB-ARBA"/>
</dbReference>
<accession>A0A6L8XYY5</accession>
<dbReference type="SUPFAM" id="SSF51735">
    <property type="entry name" value="NAD(P)-binding Rossmann-fold domains"/>
    <property type="match status" value="1"/>
</dbReference>
<comment type="caution">
    <text evidence="5">The sequence shown here is derived from an EMBL/GenBank/DDBJ whole genome shotgun (WGS) entry which is preliminary data.</text>
</comment>
<dbReference type="InterPro" id="IPR050418">
    <property type="entry name" value="D-iso_2-hydroxyacid_DH_PdxB"/>
</dbReference>
<dbReference type="PROSITE" id="PS00671">
    <property type="entry name" value="D_2_HYDROXYACID_DH_3"/>
    <property type="match status" value="1"/>
</dbReference>
<dbReference type="Gene3D" id="3.40.50.720">
    <property type="entry name" value="NAD(P)-binding Rossmann-like Domain"/>
    <property type="match status" value="2"/>
</dbReference>
<evidence type="ECO:0000313" key="5">
    <source>
        <dbReference type="EMBL" id="MZS91169.1"/>
    </source>
</evidence>
<dbReference type="InterPro" id="IPR029753">
    <property type="entry name" value="D-isomer_DH_CS"/>
</dbReference>
<feature type="domain" description="D-isomer specific 2-hydroxyacid dehydrogenase NAD-binding" evidence="4">
    <location>
        <begin position="1"/>
        <end position="118"/>
    </location>
</feature>
<reference evidence="5 6" key="1">
    <citation type="journal article" date="2019" name="Nat. Med.">
        <title>A library of human gut bacterial isolates paired with longitudinal multiomics data enables mechanistic microbiome research.</title>
        <authorList>
            <person name="Poyet M."/>
            <person name="Groussin M."/>
            <person name="Gibbons S.M."/>
            <person name="Avila-Pacheco J."/>
            <person name="Jiang X."/>
            <person name="Kearney S.M."/>
            <person name="Perrotta A.R."/>
            <person name="Berdy B."/>
            <person name="Zhao S."/>
            <person name="Lieberman T.D."/>
            <person name="Swanson P.K."/>
            <person name="Smith M."/>
            <person name="Roesemann S."/>
            <person name="Alexander J.E."/>
            <person name="Rich S.A."/>
            <person name="Livny J."/>
            <person name="Vlamakis H."/>
            <person name="Clish C."/>
            <person name="Bullock K."/>
            <person name="Deik A."/>
            <person name="Scott J."/>
            <person name="Pierce K.A."/>
            <person name="Xavier R.J."/>
            <person name="Alm E.J."/>
        </authorList>
    </citation>
    <scope>NUCLEOTIDE SEQUENCE [LARGE SCALE GENOMIC DNA]</scope>
    <source>
        <strain evidence="5 6">BIOML-A12</strain>
    </source>
</reference>
<dbReference type="EMBL" id="WWVF01000082">
    <property type="protein sequence ID" value="MZS91169.1"/>
    <property type="molecule type" value="Genomic_DNA"/>
</dbReference>
<dbReference type="RefSeq" id="WP_049896266.1">
    <property type="nucleotide sequence ID" value="NZ_CABHOF010000081.1"/>
</dbReference>
<comment type="similarity">
    <text evidence="1">Belongs to the D-isomer specific 2-hydroxyacid dehydrogenase family.</text>
</comment>
<evidence type="ECO:0000256" key="1">
    <source>
        <dbReference type="ARBA" id="ARBA00005854"/>
    </source>
</evidence>
<keyword evidence="3" id="KW-0520">NAD</keyword>
<evidence type="ECO:0000256" key="2">
    <source>
        <dbReference type="ARBA" id="ARBA00023002"/>
    </source>
</evidence>
<dbReference type="Proteomes" id="UP000477156">
    <property type="component" value="Unassembled WGS sequence"/>
</dbReference>
<dbReference type="InterPro" id="IPR036291">
    <property type="entry name" value="NAD(P)-bd_dom_sf"/>
</dbReference>
<dbReference type="PANTHER" id="PTHR43761">
    <property type="entry name" value="D-ISOMER SPECIFIC 2-HYDROXYACID DEHYDROGENASE FAMILY PROTEIN (AFU_ORTHOLOGUE AFUA_1G13630)"/>
    <property type="match status" value="1"/>
</dbReference>
<dbReference type="Pfam" id="PF02826">
    <property type="entry name" value="2-Hacid_dh_C"/>
    <property type="match status" value="1"/>
</dbReference>
<dbReference type="AlphaFoldDB" id="A0A6L8XYY5"/>
<evidence type="ECO:0000313" key="6">
    <source>
        <dbReference type="Proteomes" id="UP000477156"/>
    </source>
</evidence>
<dbReference type="PANTHER" id="PTHR43761:SF1">
    <property type="entry name" value="D-ISOMER SPECIFIC 2-HYDROXYACID DEHYDROGENASE CATALYTIC DOMAIN-CONTAINING PROTEIN-RELATED"/>
    <property type="match status" value="1"/>
</dbReference>
<sequence length="152" mass="16694">MKVIAYDPYINETAAQELNVTPVTLEQLLKDSDLISVHCPLTKDTYHLIGKEEMTLLKPNAILVNTARGGIIDEAALIEALQNGKISGAGVDVFENEPVTPEHPLLHMDNVIATPHSAWYSETAIHTLQRKVAEEVVNVLNGNPPFNCVNMK</sequence>
<evidence type="ECO:0000259" key="4">
    <source>
        <dbReference type="Pfam" id="PF02826"/>
    </source>
</evidence>
<keyword evidence="2" id="KW-0560">Oxidoreductase</keyword>
<proteinExistence type="inferred from homology"/>
<dbReference type="InterPro" id="IPR006140">
    <property type="entry name" value="D-isomer_DH_NAD-bd"/>
</dbReference>
<organism evidence="5 6">
    <name type="scientific">Blautia wexlerae</name>
    <dbReference type="NCBI Taxonomy" id="418240"/>
    <lineage>
        <taxon>Bacteria</taxon>
        <taxon>Bacillati</taxon>
        <taxon>Bacillota</taxon>
        <taxon>Clostridia</taxon>
        <taxon>Lachnospirales</taxon>
        <taxon>Lachnospiraceae</taxon>
        <taxon>Blautia</taxon>
    </lineage>
</organism>
<name>A0A6L8XYY5_9FIRM</name>
<gene>
    <name evidence="5" type="ORF">GT712_19575</name>
</gene>
<protein>
    <submittedName>
        <fullName evidence="5">Dehydrogenase</fullName>
    </submittedName>
</protein>